<comment type="caution">
    <text evidence="2">The sequence shown here is derived from an EMBL/GenBank/DDBJ whole genome shotgun (WGS) entry which is preliminary data.</text>
</comment>
<reference evidence="2 3" key="1">
    <citation type="submission" date="2018-05" db="EMBL/GenBank/DDBJ databases">
        <title>Description of Sphingomonas pokkalii sp nov, isolated from the rhizosphere of saline tolerant pokkali rice and its draft genome analysis.</title>
        <authorList>
            <person name="Menon R."/>
            <person name="Kumari S."/>
            <person name="Rameshkumar N."/>
        </authorList>
    </citation>
    <scope>NUCLEOTIDE SEQUENCE [LARGE SCALE GENOMIC DNA]</scope>
    <source>
        <strain evidence="2 3">L3B27</strain>
    </source>
</reference>
<evidence type="ECO:0000256" key="1">
    <source>
        <dbReference type="SAM" id="MobiDB-lite"/>
    </source>
</evidence>
<dbReference type="EMBL" id="QENQ01000001">
    <property type="protein sequence ID" value="PVX29665.1"/>
    <property type="molecule type" value="Genomic_DNA"/>
</dbReference>
<organism evidence="2 3">
    <name type="scientific">Sphingomonas pokkalii</name>
    <dbReference type="NCBI Taxonomy" id="2175090"/>
    <lineage>
        <taxon>Bacteria</taxon>
        <taxon>Pseudomonadati</taxon>
        <taxon>Pseudomonadota</taxon>
        <taxon>Alphaproteobacteria</taxon>
        <taxon>Sphingomonadales</taxon>
        <taxon>Sphingomonadaceae</taxon>
        <taxon>Sphingomonas</taxon>
    </lineage>
</organism>
<sequence>MPRAVPRKPAPPAGASQVALSSPRTAPLGAAADATPPIDYVCEHCGAPGMTRDAWAEWSTTEQRWQLTTLFDFAFCHMCHRPTRLVVHPLRKG</sequence>
<protein>
    <submittedName>
        <fullName evidence="2">Uncharacterized protein</fullName>
    </submittedName>
</protein>
<evidence type="ECO:0000313" key="2">
    <source>
        <dbReference type="EMBL" id="PVX29665.1"/>
    </source>
</evidence>
<dbReference type="Proteomes" id="UP000245890">
    <property type="component" value="Unassembled WGS sequence"/>
</dbReference>
<dbReference type="AlphaFoldDB" id="A0A2U0SEG4"/>
<proteinExistence type="predicted"/>
<gene>
    <name evidence="2" type="ORF">DD559_10320</name>
</gene>
<name>A0A2U0SEG4_9SPHN</name>
<keyword evidence="3" id="KW-1185">Reference proteome</keyword>
<evidence type="ECO:0000313" key="3">
    <source>
        <dbReference type="Proteomes" id="UP000245890"/>
    </source>
</evidence>
<feature type="region of interest" description="Disordered" evidence="1">
    <location>
        <begin position="1"/>
        <end position="33"/>
    </location>
</feature>
<accession>A0A2U0SEG4</accession>